<name>A0A5M9MPN8_9EURO</name>
<dbReference type="GO" id="GO:0032958">
    <property type="term" value="P:inositol phosphate biosynthetic process"/>
    <property type="evidence" value="ECO:0007669"/>
    <property type="project" value="TreeGrafter"/>
</dbReference>
<dbReference type="SUPFAM" id="SSF55469">
    <property type="entry name" value="FMN-dependent nitroreductase-like"/>
    <property type="match status" value="1"/>
</dbReference>
<evidence type="ECO:0000313" key="12">
    <source>
        <dbReference type="Proteomes" id="UP000324241"/>
    </source>
</evidence>
<comment type="domain">
    <text evidence="9">The EXKPK motif is conserved in inositol-pentakisphosphate 2-kinases of both family 1 and 2.</text>
</comment>
<dbReference type="RefSeq" id="XP_033428219.1">
    <property type="nucleotide sequence ID" value="XM_033569413.1"/>
</dbReference>
<evidence type="ECO:0000256" key="1">
    <source>
        <dbReference type="ARBA" id="ARBA00003979"/>
    </source>
</evidence>
<comment type="similarity">
    <text evidence="2">Belongs to the IPK1 type 1 family.</text>
</comment>
<feature type="non-terminal residue" evidence="11">
    <location>
        <position position="430"/>
    </location>
</feature>
<feature type="domain" description="Nitroreductase" evidence="10">
    <location>
        <begin position="339"/>
        <end position="397"/>
    </location>
</feature>
<keyword evidence="7 9" id="KW-0418">Kinase</keyword>
<dbReference type="EC" id="2.7.1.158" evidence="3 9"/>
<evidence type="ECO:0000256" key="2">
    <source>
        <dbReference type="ARBA" id="ARBA00008305"/>
    </source>
</evidence>
<dbReference type="Gene3D" id="3.40.109.10">
    <property type="entry name" value="NADH Oxidase"/>
    <property type="match status" value="1"/>
</dbReference>
<keyword evidence="8 9" id="KW-0067">ATP-binding</keyword>
<comment type="function">
    <text evidence="1">Has kinase activity and phosphorylates inositol-1,3,4,5,6-pentakisphosphate (Ins(1,3,4,5,6)P5) to produce 1,2,3,4,5,6-hexakisphosphate (InsP6), also known as phytate.</text>
</comment>
<dbReference type="GO" id="GO:0035299">
    <property type="term" value="F:inositol-1,3,4,5,6-pentakisphosphate 2-kinase activity"/>
    <property type="evidence" value="ECO:0007669"/>
    <property type="project" value="UniProtKB-EC"/>
</dbReference>
<dbReference type="PANTHER" id="PTHR14456:SF2">
    <property type="entry name" value="INOSITOL-PENTAKISPHOSPHATE 2-KINASE"/>
    <property type="match status" value="1"/>
</dbReference>
<dbReference type="Proteomes" id="UP000324241">
    <property type="component" value="Unassembled WGS sequence"/>
</dbReference>
<evidence type="ECO:0000313" key="11">
    <source>
        <dbReference type="EMBL" id="KAA8648858.1"/>
    </source>
</evidence>
<dbReference type="VEuPathDB" id="FungiDB:EYZ11_007644"/>
<dbReference type="Pfam" id="PF06090">
    <property type="entry name" value="Ins_P5_2-kin"/>
    <property type="match status" value="2"/>
</dbReference>
<evidence type="ECO:0000256" key="9">
    <source>
        <dbReference type="RuleBase" id="RU364126"/>
    </source>
</evidence>
<dbReference type="GeneID" id="54327446"/>
<evidence type="ECO:0000256" key="5">
    <source>
        <dbReference type="ARBA" id="ARBA00022679"/>
    </source>
</evidence>
<dbReference type="GO" id="GO:0016491">
    <property type="term" value="F:oxidoreductase activity"/>
    <property type="evidence" value="ECO:0007669"/>
    <property type="project" value="InterPro"/>
</dbReference>
<dbReference type="AlphaFoldDB" id="A0A5M9MPN8"/>
<evidence type="ECO:0000256" key="4">
    <source>
        <dbReference type="ARBA" id="ARBA00014846"/>
    </source>
</evidence>
<evidence type="ECO:0000256" key="7">
    <source>
        <dbReference type="ARBA" id="ARBA00022777"/>
    </source>
</evidence>
<dbReference type="PANTHER" id="PTHR14456">
    <property type="entry name" value="INOSITOL POLYPHOSPHATE KINASE 1"/>
    <property type="match status" value="1"/>
</dbReference>
<dbReference type="Pfam" id="PF00881">
    <property type="entry name" value="Nitroreductase"/>
    <property type="match status" value="1"/>
</dbReference>
<sequence length="430" mass="47840">MTKPNFLELPLGAQLVYLAEGGANVIYRIISISGASAVGSKKTVPCGTDSLYVPPEFKGKLLRLRKDTASGIPYQEIARNFDRTIRPLFKQDELVDQELVYLPRGLVQQCNDQLHAAEVHGRRPKRRHGVYLSVTEPFGLLITDMTVFDSPGTVLAELKPKWLLQSPSAPANSRRCRTCSLREMKNHDARRAGRPEERSFCPLDLVSDRFENVMRAAKLVKGCKDQLRLAKVLYRNSTLQTLLGHQKVARDVGLLGPPPQSREKSLAMTLRDCTMFIKMPPDDGDAVEIRLGDLDLKTGAGGKAQYWVDLENQLITEGWYMGCTTCAHASEYTFVELAQARRTIYKLGNDSPVPDSKIEDLVHAAILNVPSAFNTQSTRLLVLLHGEHERLWDVVIQIFEGLVNSGAVPETTWRNQTLPKLLGIKGGVGT</sequence>
<dbReference type="InterPro" id="IPR029479">
    <property type="entry name" value="Nitroreductase"/>
</dbReference>
<comment type="caution">
    <text evidence="11">The sequence shown here is derived from an EMBL/GenBank/DDBJ whole genome shotgun (WGS) entry which is preliminary data.</text>
</comment>
<comment type="function">
    <text evidence="9">Phosphorylates Ins(1,3,4,5,6)P5 at position 2 to form Ins(1,2,3,4,5,6)P6 (InsP6 or phytate).</text>
</comment>
<dbReference type="InterPro" id="IPR009286">
    <property type="entry name" value="Ins_P5_2-kin"/>
</dbReference>
<protein>
    <recommendedName>
        <fullName evidence="4 9">Inositol-pentakisphosphate 2-kinase</fullName>
        <ecNumber evidence="3 9">2.7.1.158</ecNumber>
    </recommendedName>
</protein>
<organism evidence="11 12">
    <name type="scientific">Aspergillus tanneri</name>
    <dbReference type="NCBI Taxonomy" id="1220188"/>
    <lineage>
        <taxon>Eukaryota</taxon>
        <taxon>Fungi</taxon>
        <taxon>Dikarya</taxon>
        <taxon>Ascomycota</taxon>
        <taxon>Pezizomycotina</taxon>
        <taxon>Eurotiomycetes</taxon>
        <taxon>Eurotiomycetidae</taxon>
        <taxon>Eurotiales</taxon>
        <taxon>Aspergillaceae</taxon>
        <taxon>Aspergillus</taxon>
        <taxon>Aspergillus subgen. Circumdati</taxon>
    </lineage>
</organism>
<accession>A0A5M9MPN8</accession>
<evidence type="ECO:0000256" key="6">
    <source>
        <dbReference type="ARBA" id="ARBA00022741"/>
    </source>
</evidence>
<evidence type="ECO:0000256" key="8">
    <source>
        <dbReference type="ARBA" id="ARBA00022840"/>
    </source>
</evidence>
<evidence type="ECO:0000256" key="3">
    <source>
        <dbReference type="ARBA" id="ARBA00012023"/>
    </source>
</evidence>
<dbReference type="InterPro" id="IPR000415">
    <property type="entry name" value="Nitroreductase-like"/>
</dbReference>
<proteinExistence type="inferred from homology"/>
<gene>
    <name evidence="11" type="primary">IPK1</name>
    <name evidence="11" type="ORF">ATNIH1004_004744</name>
</gene>
<dbReference type="EMBL" id="QUQM01000003">
    <property type="protein sequence ID" value="KAA8648858.1"/>
    <property type="molecule type" value="Genomic_DNA"/>
</dbReference>
<reference evidence="11 12" key="1">
    <citation type="submission" date="2019-08" db="EMBL/GenBank/DDBJ databases">
        <title>The genome sequence of a newly discovered highly antifungal drug resistant Aspergillus species, Aspergillus tanneri NIH 1004.</title>
        <authorList>
            <person name="Mounaud S."/>
            <person name="Singh I."/>
            <person name="Joardar V."/>
            <person name="Pakala S."/>
            <person name="Pakala S."/>
            <person name="Venepally P."/>
            <person name="Chung J.K."/>
            <person name="Losada L."/>
            <person name="Nierman W.C."/>
        </authorList>
    </citation>
    <scope>NUCLEOTIDE SEQUENCE [LARGE SCALE GENOMIC DNA]</scope>
    <source>
        <strain evidence="11 12">NIH1004</strain>
    </source>
</reference>
<dbReference type="GO" id="GO:0005524">
    <property type="term" value="F:ATP binding"/>
    <property type="evidence" value="ECO:0007669"/>
    <property type="project" value="UniProtKB-KW"/>
</dbReference>
<evidence type="ECO:0000259" key="10">
    <source>
        <dbReference type="Pfam" id="PF00881"/>
    </source>
</evidence>
<dbReference type="OrthoDB" id="272370at2759"/>
<dbReference type="GO" id="GO:0005634">
    <property type="term" value="C:nucleus"/>
    <property type="evidence" value="ECO:0007669"/>
    <property type="project" value="TreeGrafter"/>
</dbReference>
<comment type="catalytic activity">
    <reaction evidence="9">
        <text>1D-myo-inositol 1,3,4,5,6-pentakisphosphate + ATP = 1D-myo-inositol hexakisphosphate + ADP + H(+)</text>
        <dbReference type="Rhea" id="RHEA:20313"/>
        <dbReference type="ChEBI" id="CHEBI:15378"/>
        <dbReference type="ChEBI" id="CHEBI:30616"/>
        <dbReference type="ChEBI" id="CHEBI:57733"/>
        <dbReference type="ChEBI" id="CHEBI:58130"/>
        <dbReference type="ChEBI" id="CHEBI:456216"/>
        <dbReference type="EC" id="2.7.1.158"/>
    </reaction>
</comment>
<keyword evidence="5 9" id="KW-0808">Transferase</keyword>
<keyword evidence="6 9" id="KW-0547">Nucleotide-binding</keyword>